<accession>A0A6N4SUP3</accession>
<dbReference type="AlphaFoldDB" id="A0A6N4SUP3"/>
<dbReference type="Proteomes" id="UP000001822">
    <property type="component" value="Chromosome"/>
</dbReference>
<keyword evidence="2" id="KW-1185">Reference proteome</keyword>
<evidence type="ECO:0000313" key="2">
    <source>
        <dbReference type="Proteomes" id="UP000001822"/>
    </source>
</evidence>
<dbReference type="RefSeq" id="WP_011586304.1">
    <property type="nucleotide sequence ID" value="NC_008255.1"/>
</dbReference>
<reference evidence="1 2" key="1">
    <citation type="journal article" date="2007" name="Appl. Environ. Microbiol.">
        <title>Genome sequence of the cellulolytic gliding bacterium Cytophaga hutchinsonii.</title>
        <authorList>
            <person name="Xie G."/>
            <person name="Bruce D.C."/>
            <person name="Challacombe J.F."/>
            <person name="Chertkov O."/>
            <person name="Detter J.C."/>
            <person name="Gilna P."/>
            <person name="Han C.S."/>
            <person name="Lucas S."/>
            <person name="Misra M."/>
            <person name="Myers G.L."/>
            <person name="Richardson P."/>
            <person name="Tapia R."/>
            <person name="Thayer N."/>
            <person name="Thompson L.S."/>
            <person name="Brettin T.S."/>
            <person name="Henrissat B."/>
            <person name="Wilson D.B."/>
            <person name="McBride M.J."/>
        </authorList>
    </citation>
    <scope>NUCLEOTIDE SEQUENCE [LARGE SCALE GENOMIC DNA]</scope>
    <source>
        <strain evidence="2">ATCC 33406 / DSM 1761 / CIP 103989 / NBRC 15051 / NCIMB 9469 / D465</strain>
    </source>
</reference>
<protein>
    <recommendedName>
        <fullName evidence="3">Single-stranded DNA-binding protein</fullName>
    </recommendedName>
</protein>
<organism evidence="1 2">
    <name type="scientific">Cytophaga hutchinsonii (strain ATCC 33406 / DSM 1761 / CIP 103989 / NBRC 15051 / NCIMB 9469 / D465)</name>
    <dbReference type="NCBI Taxonomy" id="269798"/>
    <lineage>
        <taxon>Bacteria</taxon>
        <taxon>Pseudomonadati</taxon>
        <taxon>Bacteroidota</taxon>
        <taxon>Cytophagia</taxon>
        <taxon>Cytophagales</taxon>
        <taxon>Cytophagaceae</taxon>
        <taxon>Cytophaga</taxon>
    </lineage>
</organism>
<name>A0A6N4SUP3_CYTH3</name>
<evidence type="ECO:0000313" key="1">
    <source>
        <dbReference type="EMBL" id="ABG60194.1"/>
    </source>
</evidence>
<proteinExistence type="predicted"/>
<dbReference type="KEGG" id="chu:CHU_2952"/>
<sequence length="111" mass="12803">MREKLKKIKNERITVVATVSRYGTKKAYKGNDLPTVLLTNIKDAEGNELTDHLWINLTKGYNTLGCSLGDKIQFNARVKDYTKGYRGHREDVYKPISVDYKLSHPTQFLRI</sequence>
<evidence type="ECO:0008006" key="3">
    <source>
        <dbReference type="Google" id="ProtNLM"/>
    </source>
</evidence>
<dbReference type="OrthoDB" id="2990146at2"/>
<gene>
    <name evidence="1" type="ordered locus">CHU_2952</name>
</gene>
<dbReference type="EMBL" id="CP000383">
    <property type="protein sequence ID" value="ABG60194.1"/>
    <property type="molecule type" value="Genomic_DNA"/>
</dbReference>